<comment type="subunit">
    <text evidence="2">Homotetramer.</text>
</comment>
<dbReference type="Gene3D" id="2.40.50.140">
    <property type="entry name" value="Nucleic acid-binding proteins"/>
    <property type="match status" value="1"/>
</dbReference>
<keyword evidence="2" id="KW-0227">DNA damage</keyword>
<evidence type="ECO:0000313" key="5">
    <source>
        <dbReference type="EMBL" id="GAP39147.1"/>
    </source>
</evidence>
<dbReference type="PANTHER" id="PTHR10302">
    <property type="entry name" value="SINGLE-STRANDED DNA-BINDING PROTEIN"/>
    <property type="match status" value="1"/>
</dbReference>
<dbReference type="RefSeq" id="WP_062276898.1">
    <property type="nucleotide sequence ID" value="NZ_DF968179.1"/>
</dbReference>
<keyword evidence="2" id="KW-0233">DNA recombination</keyword>
<keyword evidence="6" id="KW-1185">Reference proteome</keyword>
<dbReference type="GO" id="GO:0006281">
    <property type="term" value="P:DNA repair"/>
    <property type="evidence" value="ECO:0007669"/>
    <property type="project" value="UniProtKB-UniRule"/>
</dbReference>
<evidence type="ECO:0000256" key="2">
    <source>
        <dbReference type="HAMAP-Rule" id="MF_00984"/>
    </source>
</evidence>
<dbReference type="InterPro" id="IPR000424">
    <property type="entry name" value="Primosome_PriB/ssb"/>
</dbReference>
<dbReference type="STRING" id="1678840.ATC1_1166"/>
<proteinExistence type="inferred from homology"/>
<name>A0A0K8P917_9CHLR</name>
<reference evidence="5" key="1">
    <citation type="journal article" date="2015" name="Genome Announc.">
        <title>Draft Genome Sequence of Anaerolineae Strain TC1, a Novel Isolate from a Methanogenic Wastewater Treatment System.</title>
        <authorList>
            <person name="Matsuura N."/>
            <person name="Tourlousse D.M."/>
            <person name="Sun L."/>
            <person name="Toyonaga M."/>
            <person name="Kuroda K."/>
            <person name="Ohashi A."/>
            <person name="Cruz R."/>
            <person name="Yamaguchi T."/>
            <person name="Sekiguchi Y."/>
        </authorList>
    </citation>
    <scope>NUCLEOTIDE SEQUENCE [LARGE SCALE GENOMIC DNA]</scope>
    <source>
        <strain evidence="5">TC1</strain>
    </source>
</reference>
<keyword evidence="2" id="KW-0234">DNA repair</keyword>
<keyword evidence="1 2" id="KW-0238">DNA-binding</keyword>
<dbReference type="PROSITE" id="PS50935">
    <property type="entry name" value="SSB"/>
    <property type="match status" value="1"/>
</dbReference>
<dbReference type="SUPFAM" id="SSF50249">
    <property type="entry name" value="Nucleic acid-binding proteins"/>
    <property type="match status" value="1"/>
</dbReference>
<dbReference type="AlphaFoldDB" id="A0A0K8P917"/>
<dbReference type="GO" id="GO:0003697">
    <property type="term" value="F:single-stranded DNA binding"/>
    <property type="evidence" value="ECO:0007669"/>
    <property type="project" value="UniProtKB-UniRule"/>
</dbReference>
<dbReference type="Proteomes" id="UP000053370">
    <property type="component" value="Unassembled WGS sequence"/>
</dbReference>
<evidence type="ECO:0000256" key="4">
    <source>
        <dbReference type="SAM" id="MobiDB-lite"/>
    </source>
</evidence>
<dbReference type="InterPro" id="IPR011344">
    <property type="entry name" value="ssDNA-bd"/>
</dbReference>
<protein>
    <recommendedName>
        <fullName evidence="2 3">Single-stranded DNA-binding protein</fullName>
        <shortName evidence="2">SSB</shortName>
    </recommendedName>
</protein>
<evidence type="ECO:0000256" key="3">
    <source>
        <dbReference type="PIRNR" id="PIRNR002070"/>
    </source>
</evidence>
<dbReference type="OrthoDB" id="9809878at2"/>
<evidence type="ECO:0000256" key="1">
    <source>
        <dbReference type="ARBA" id="ARBA00023125"/>
    </source>
</evidence>
<dbReference type="EMBL" id="DF968179">
    <property type="protein sequence ID" value="GAP39147.1"/>
    <property type="molecule type" value="Genomic_DNA"/>
</dbReference>
<sequence length="143" mass="15694">MFHTIIVAGNIGRDPEMRYTPSGVAVTSFSVASSRQYSNAQGQAVKETIWFRVSCWSKLAEYANTYLKKGNKVLIEGRLVPDTTTGGPRIWNRSDGTTSASYEINAVTIRSLATRSESEGTANNSSGFPEYSEPSIEEDDIPF</sequence>
<keyword evidence="2" id="KW-0235">DNA replication</keyword>
<dbReference type="NCBIfam" id="TIGR00621">
    <property type="entry name" value="ssb"/>
    <property type="match status" value="1"/>
</dbReference>
<dbReference type="GO" id="GO:0009295">
    <property type="term" value="C:nucleoid"/>
    <property type="evidence" value="ECO:0007669"/>
    <property type="project" value="TreeGrafter"/>
</dbReference>
<dbReference type="GO" id="GO:0006260">
    <property type="term" value="P:DNA replication"/>
    <property type="evidence" value="ECO:0007669"/>
    <property type="project" value="UniProtKB-UniRule"/>
</dbReference>
<accession>A0A0K8P917</accession>
<dbReference type="Pfam" id="PF00436">
    <property type="entry name" value="SSB"/>
    <property type="match status" value="1"/>
</dbReference>
<dbReference type="PANTHER" id="PTHR10302:SF27">
    <property type="entry name" value="SINGLE-STRANDED DNA-BINDING PROTEIN"/>
    <property type="match status" value="1"/>
</dbReference>
<comment type="caution">
    <text evidence="2">Lacks conserved residue(s) required for the propagation of feature annotation.</text>
</comment>
<dbReference type="HAMAP" id="MF_00984">
    <property type="entry name" value="SSB"/>
    <property type="match status" value="1"/>
</dbReference>
<dbReference type="InterPro" id="IPR012340">
    <property type="entry name" value="NA-bd_OB-fold"/>
</dbReference>
<dbReference type="PIRSF" id="PIRSF002070">
    <property type="entry name" value="SSB"/>
    <property type="match status" value="1"/>
</dbReference>
<evidence type="ECO:0000313" key="6">
    <source>
        <dbReference type="Proteomes" id="UP000053370"/>
    </source>
</evidence>
<gene>
    <name evidence="5" type="ORF">ATC1_1166</name>
</gene>
<feature type="short sequence motif" description="Important for interaction with partner proteins" evidence="2">
    <location>
        <begin position="138"/>
        <end position="143"/>
    </location>
</feature>
<feature type="region of interest" description="Disordered" evidence="4">
    <location>
        <begin position="114"/>
        <end position="143"/>
    </location>
</feature>
<dbReference type="CDD" id="cd04496">
    <property type="entry name" value="SSB_OBF"/>
    <property type="match status" value="1"/>
</dbReference>
<comment type="function">
    <text evidence="2">Plays an important role in DNA replication, recombination and repair. Binds to ssDNA and to an array of partner proteins to recruit them to their sites of action during DNA metabolism.</text>
</comment>
<feature type="compositionally biased region" description="Polar residues" evidence="4">
    <location>
        <begin position="114"/>
        <end position="127"/>
    </location>
</feature>
<dbReference type="GO" id="GO:0006310">
    <property type="term" value="P:DNA recombination"/>
    <property type="evidence" value="ECO:0007669"/>
    <property type="project" value="UniProtKB-UniRule"/>
</dbReference>
<dbReference type="PATRIC" id="fig|1678840.3.peg.83"/>
<organism evidence="5">
    <name type="scientific">Flexilinea flocculi</name>
    <dbReference type="NCBI Taxonomy" id="1678840"/>
    <lineage>
        <taxon>Bacteria</taxon>
        <taxon>Bacillati</taxon>
        <taxon>Chloroflexota</taxon>
        <taxon>Anaerolineae</taxon>
        <taxon>Anaerolineales</taxon>
        <taxon>Anaerolineaceae</taxon>
        <taxon>Flexilinea</taxon>
    </lineage>
</organism>